<dbReference type="EMBL" id="JBJQOH010000002">
    <property type="protein sequence ID" value="KAL3697057.1"/>
    <property type="molecule type" value="Genomic_DNA"/>
</dbReference>
<evidence type="ECO:0000313" key="2">
    <source>
        <dbReference type="EMBL" id="KAL3697057.1"/>
    </source>
</evidence>
<feature type="compositionally biased region" description="Basic and acidic residues" evidence="1">
    <location>
        <begin position="108"/>
        <end position="124"/>
    </location>
</feature>
<organism evidence="2 3">
    <name type="scientific">Riccia sorocarpa</name>
    <dbReference type="NCBI Taxonomy" id="122646"/>
    <lineage>
        <taxon>Eukaryota</taxon>
        <taxon>Viridiplantae</taxon>
        <taxon>Streptophyta</taxon>
        <taxon>Embryophyta</taxon>
        <taxon>Marchantiophyta</taxon>
        <taxon>Marchantiopsida</taxon>
        <taxon>Marchantiidae</taxon>
        <taxon>Marchantiales</taxon>
        <taxon>Ricciaceae</taxon>
        <taxon>Riccia</taxon>
    </lineage>
</organism>
<reference evidence="2 3" key="1">
    <citation type="submission" date="2024-09" db="EMBL/GenBank/DDBJ databases">
        <title>Chromosome-scale assembly of Riccia sorocarpa.</title>
        <authorList>
            <person name="Paukszto L."/>
        </authorList>
    </citation>
    <scope>NUCLEOTIDE SEQUENCE [LARGE SCALE GENOMIC DNA]</scope>
    <source>
        <strain evidence="2">LP-2024</strain>
        <tissue evidence="2">Aerial parts of the thallus</tissue>
    </source>
</reference>
<comment type="caution">
    <text evidence="2">The sequence shown here is derived from an EMBL/GenBank/DDBJ whole genome shotgun (WGS) entry which is preliminary data.</text>
</comment>
<gene>
    <name evidence="2" type="ORF">R1sor_011133</name>
</gene>
<proteinExistence type="predicted"/>
<sequence length="189" mass="20694">MAHAKDESHGGSNADDQQRKGVFSKIQHVKDKLDFTKHLGFQSDPDSLGNRVRLEEYRARQAREAEEKEQGLEKKPAGPSDGIAGVAETLAGAVAPKTENTLGVTTEKPAERQEEKGHSDKSVQFDKSPPRSPKSREANLSSGGSDEQKDLGKDSHKGWGQWAAHKLHQVARVAASKDLSDDLLKKEHK</sequence>
<protein>
    <submittedName>
        <fullName evidence="2">Uncharacterized protein</fullName>
    </submittedName>
</protein>
<evidence type="ECO:0000313" key="3">
    <source>
        <dbReference type="Proteomes" id="UP001633002"/>
    </source>
</evidence>
<feature type="compositionally biased region" description="Basic and acidic residues" evidence="1">
    <location>
        <begin position="146"/>
        <end position="157"/>
    </location>
</feature>
<evidence type="ECO:0000256" key="1">
    <source>
        <dbReference type="SAM" id="MobiDB-lite"/>
    </source>
</evidence>
<dbReference type="Proteomes" id="UP001633002">
    <property type="component" value="Unassembled WGS sequence"/>
</dbReference>
<feature type="region of interest" description="Disordered" evidence="1">
    <location>
        <begin position="1"/>
        <end position="23"/>
    </location>
</feature>
<name>A0ABD3I2R5_9MARC</name>
<feature type="region of interest" description="Disordered" evidence="1">
    <location>
        <begin position="36"/>
        <end position="162"/>
    </location>
</feature>
<feature type="compositionally biased region" description="Basic and acidic residues" evidence="1">
    <location>
        <begin position="52"/>
        <end position="76"/>
    </location>
</feature>
<accession>A0ABD3I2R5</accession>
<keyword evidence="3" id="KW-1185">Reference proteome</keyword>
<dbReference type="AlphaFoldDB" id="A0ABD3I2R5"/>